<evidence type="ECO:0000256" key="3">
    <source>
        <dbReference type="ARBA" id="ARBA00022777"/>
    </source>
</evidence>
<feature type="domain" description="Carbohydrate kinase PfkB" evidence="4">
    <location>
        <begin position="74"/>
        <end position="335"/>
    </location>
</feature>
<keyword evidence="3" id="KW-0418">Kinase</keyword>
<evidence type="ECO:0000256" key="1">
    <source>
        <dbReference type="ARBA" id="ARBA00010688"/>
    </source>
</evidence>
<dbReference type="AlphaFoldDB" id="C1MWR9"/>
<dbReference type="PANTHER" id="PTHR43085:SF57">
    <property type="entry name" value="CARBOHYDRATE KINASE PFKB DOMAIN-CONTAINING PROTEIN"/>
    <property type="match status" value="1"/>
</dbReference>
<dbReference type="GO" id="GO:0016301">
    <property type="term" value="F:kinase activity"/>
    <property type="evidence" value="ECO:0007669"/>
    <property type="project" value="UniProtKB-KW"/>
</dbReference>
<keyword evidence="6" id="KW-1185">Reference proteome</keyword>
<dbReference type="Pfam" id="PF00294">
    <property type="entry name" value="PfkB"/>
    <property type="match status" value="1"/>
</dbReference>
<dbReference type="OMA" id="YIFYKDH"/>
<dbReference type="Gene3D" id="3.40.1190.20">
    <property type="match status" value="1"/>
</dbReference>
<dbReference type="InterPro" id="IPR002173">
    <property type="entry name" value="Carboh/pur_kinase_PfkB_CS"/>
</dbReference>
<dbReference type="OrthoDB" id="415590at2759"/>
<evidence type="ECO:0000256" key="2">
    <source>
        <dbReference type="ARBA" id="ARBA00022679"/>
    </source>
</evidence>
<accession>C1MWR9</accession>
<dbReference type="PROSITE" id="PS00583">
    <property type="entry name" value="PFKB_KINASES_1"/>
    <property type="match status" value="1"/>
</dbReference>
<comment type="similarity">
    <text evidence="1">Belongs to the carbohydrate kinase PfkB family.</text>
</comment>
<dbReference type="EMBL" id="GG663741">
    <property type="protein sequence ID" value="EEH55924.1"/>
    <property type="molecule type" value="Genomic_DNA"/>
</dbReference>
<dbReference type="InterPro" id="IPR050306">
    <property type="entry name" value="PfkB_Carbo_kinase"/>
</dbReference>
<reference evidence="5 6" key="1">
    <citation type="journal article" date="2009" name="Science">
        <title>Green evolution and dynamic adaptations revealed by genomes of the marine picoeukaryotes Micromonas.</title>
        <authorList>
            <person name="Worden A.Z."/>
            <person name="Lee J.H."/>
            <person name="Mock T."/>
            <person name="Rouze P."/>
            <person name="Simmons M.P."/>
            <person name="Aerts A.L."/>
            <person name="Allen A.E."/>
            <person name="Cuvelier M.L."/>
            <person name="Derelle E."/>
            <person name="Everett M.V."/>
            <person name="Foulon E."/>
            <person name="Grimwood J."/>
            <person name="Gundlach H."/>
            <person name="Henrissat B."/>
            <person name="Napoli C."/>
            <person name="McDonald S.M."/>
            <person name="Parker M.S."/>
            <person name="Rombauts S."/>
            <person name="Salamov A."/>
            <person name="Von Dassow P."/>
            <person name="Badger J.H."/>
            <person name="Coutinho P.M."/>
            <person name="Demir E."/>
            <person name="Dubchak I."/>
            <person name="Gentemann C."/>
            <person name="Eikrem W."/>
            <person name="Gready J.E."/>
            <person name="John U."/>
            <person name="Lanier W."/>
            <person name="Lindquist E.A."/>
            <person name="Lucas S."/>
            <person name="Mayer K.F."/>
            <person name="Moreau H."/>
            <person name="Not F."/>
            <person name="Otillar R."/>
            <person name="Panaud O."/>
            <person name="Pangilinan J."/>
            <person name="Paulsen I."/>
            <person name="Piegu B."/>
            <person name="Poliakov A."/>
            <person name="Robbens S."/>
            <person name="Schmutz J."/>
            <person name="Toulza E."/>
            <person name="Wyss T."/>
            <person name="Zelensky A."/>
            <person name="Zhou K."/>
            <person name="Armbrust E.V."/>
            <person name="Bhattacharya D."/>
            <person name="Goodenough U.W."/>
            <person name="Van de Peer Y."/>
            <person name="Grigoriev I.V."/>
        </authorList>
    </citation>
    <scope>NUCLEOTIDE SEQUENCE [LARGE SCALE GENOMIC DNA]</scope>
    <source>
        <strain evidence="5 6">CCMP1545</strain>
    </source>
</reference>
<gene>
    <name evidence="5" type="ORF">MICPUCDRAFT_59229</name>
</gene>
<dbReference type="PANTHER" id="PTHR43085">
    <property type="entry name" value="HEXOKINASE FAMILY MEMBER"/>
    <property type="match status" value="1"/>
</dbReference>
<sequence length="349" mass="36238">MACAVAAAASFARVGVGVGVDSRARPRASATFRSSSRVAVRSRARAARVAAAAEERVTVIGEALWDSLPAGLFLGGAPANVACHLNELGRPATIVSRVGDDELGREVLRRLTSRGLDTSSIQVDDGGVATGFVVVTMKGAMPSYDIVQPSAWDAMTASDDLVAAASGNVVVYGSLAQRDARSREAIKAAAAAASRRVFDVNLRKPFIDPELCVEHATGCWLLKLNDEELPEMAGWLGIESSESSDASDLAEKVHAKLGCEMLCVTRGGDGAAIVSKTEGFVQHPGFEVTPVDTVGAGDSFLATLLDRLLSGAGAAEALERACRVGAFVATQQGATPFHDQTGIDALKSK</sequence>
<dbReference type="SUPFAM" id="SSF53613">
    <property type="entry name" value="Ribokinase-like"/>
    <property type="match status" value="1"/>
</dbReference>
<proteinExistence type="inferred from homology"/>
<dbReference type="RefSeq" id="XP_003059972.1">
    <property type="nucleotide sequence ID" value="XM_003059926.1"/>
</dbReference>
<evidence type="ECO:0000313" key="6">
    <source>
        <dbReference type="Proteomes" id="UP000001876"/>
    </source>
</evidence>
<protein>
    <submittedName>
        <fullName evidence="5">Predicted protein</fullName>
    </submittedName>
</protein>
<keyword evidence="2" id="KW-0808">Transferase</keyword>
<dbReference type="GeneID" id="9685110"/>
<dbReference type="KEGG" id="mpp:MICPUCDRAFT_59229"/>
<dbReference type="eggNOG" id="KOG2855">
    <property type="taxonomic scope" value="Eukaryota"/>
</dbReference>
<organism evidence="6">
    <name type="scientific">Micromonas pusilla (strain CCMP1545)</name>
    <name type="common">Picoplanktonic green alga</name>
    <dbReference type="NCBI Taxonomy" id="564608"/>
    <lineage>
        <taxon>Eukaryota</taxon>
        <taxon>Viridiplantae</taxon>
        <taxon>Chlorophyta</taxon>
        <taxon>Mamiellophyceae</taxon>
        <taxon>Mamiellales</taxon>
        <taxon>Mamiellaceae</taxon>
        <taxon>Micromonas</taxon>
    </lineage>
</organism>
<name>C1MWR9_MICPC</name>
<dbReference type="Proteomes" id="UP000001876">
    <property type="component" value="Unassembled WGS sequence"/>
</dbReference>
<dbReference type="InterPro" id="IPR011611">
    <property type="entry name" value="PfkB_dom"/>
</dbReference>
<evidence type="ECO:0000259" key="4">
    <source>
        <dbReference type="Pfam" id="PF00294"/>
    </source>
</evidence>
<dbReference type="InterPro" id="IPR029056">
    <property type="entry name" value="Ribokinase-like"/>
</dbReference>
<dbReference type="STRING" id="564608.C1MWR9"/>
<evidence type="ECO:0000313" key="5">
    <source>
        <dbReference type="EMBL" id="EEH55924.1"/>
    </source>
</evidence>